<evidence type="ECO:0000256" key="6">
    <source>
        <dbReference type="ARBA" id="ARBA00022967"/>
    </source>
</evidence>
<comment type="function">
    <text evidence="1 10">Part of cytochrome c oxidase, its function is unknown.</text>
</comment>
<dbReference type="EC" id="7.1.1.9" evidence="10"/>
<dbReference type="InterPro" id="IPR021050">
    <property type="entry name" value="Cyt_c_oxidase_su4_actinobac"/>
</dbReference>
<comment type="subcellular location">
    <subcellularLocation>
        <location evidence="2">Cell membrane</location>
        <topology evidence="2">Multi-pass membrane protein</topology>
    </subcellularLocation>
</comment>
<dbReference type="GO" id="GO:0022900">
    <property type="term" value="P:electron transport chain"/>
    <property type="evidence" value="ECO:0007669"/>
    <property type="project" value="InterPro"/>
</dbReference>
<keyword evidence="8 10" id="KW-0472">Membrane</keyword>
<evidence type="ECO:0000256" key="2">
    <source>
        <dbReference type="ARBA" id="ARBA00004651"/>
    </source>
</evidence>
<evidence type="ECO:0000256" key="5">
    <source>
        <dbReference type="ARBA" id="ARBA00022692"/>
    </source>
</evidence>
<evidence type="ECO:0000256" key="3">
    <source>
        <dbReference type="ARBA" id="ARBA00006870"/>
    </source>
</evidence>
<feature type="transmembrane region" description="Helical" evidence="11">
    <location>
        <begin position="7"/>
        <end position="25"/>
    </location>
</feature>
<comment type="similarity">
    <text evidence="3 10">Belongs to the cytochrome c oxidase bacterial subunit CtaF family.</text>
</comment>
<evidence type="ECO:0000256" key="7">
    <source>
        <dbReference type="ARBA" id="ARBA00022989"/>
    </source>
</evidence>
<keyword evidence="13" id="KW-1185">Reference proteome</keyword>
<comment type="subunit">
    <text evidence="10">Associates with subunits I, II and III to form cytochrome c oxidase.</text>
</comment>
<keyword evidence="6 10" id="KW-1278">Translocase</keyword>
<evidence type="ECO:0000256" key="11">
    <source>
        <dbReference type="SAM" id="Phobius"/>
    </source>
</evidence>
<dbReference type="Proteomes" id="UP000660745">
    <property type="component" value="Unassembled WGS sequence"/>
</dbReference>
<dbReference type="GO" id="GO:0004129">
    <property type="term" value="F:cytochrome-c oxidase activity"/>
    <property type="evidence" value="ECO:0007669"/>
    <property type="project" value="UniProtKB-EC"/>
</dbReference>
<comment type="caution">
    <text evidence="12">The sequence shown here is derived from an EMBL/GenBank/DDBJ whole genome shotgun (WGS) entry which is preliminary data.</text>
</comment>
<name>A0A918AC46_9ACTN</name>
<dbReference type="EMBL" id="BMNK01000017">
    <property type="protein sequence ID" value="GGP14992.1"/>
    <property type="molecule type" value="Genomic_DNA"/>
</dbReference>
<proteinExistence type="inferred from homology"/>
<comment type="catalytic activity">
    <reaction evidence="9 10">
        <text>4 Fe(II)-[cytochrome c] + O2 + 8 H(+)(in) = 4 Fe(III)-[cytochrome c] + 2 H2O + 4 H(+)(out)</text>
        <dbReference type="Rhea" id="RHEA:11436"/>
        <dbReference type="Rhea" id="RHEA-COMP:10350"/>
        <dbReference type="Rhea" id="RHEA-COMP:14399"/>
        <dbReference type="ChEBI" id="CHEBI:15377"/>
        <dbReference type="ChEBI" id="CHEBI:15378"/>
        <dbReference type="ChEBI" id="CHEBI:15379"/>
        <dbReference type="ChEBI" id="CHEBI:29033"/>
        <dbReference type="ChEBI" id="CHEBI:29034"/>
        <dbReference type="EC" id="7.1.1.9"/>
    </reaction>
</comment>
<sequence>MKVQGWLFLLCGLFFAGVDVAYWFWTKAATGTGEPVGTTAMAISVGFAFMIGYYLMFTARRIGDQPEDNKQADISDGAGEIGFFSPHSWWPLFVCLAAAFAFAGFVIGFWMFLIGLFLIILAMIGFVFQYYRGHFSH</sequence>
<keyword evidence="7 11" id="KW-1133">Transmembrane helix</keyword>
<organism evidence="12 13">
    <name type="scientific">Nonomuraea glycinis</name>
    <dbReference type="NCBI Taxonomy" id="2047744"/>
    <lineage>
        <taxon>Bacteria</taxon>
        <taxon>Bacillati</taxon>
        <taxon>Actinomycetota</taxon>
        <taxon>Actinomycetes</taxon>
        <taxon>Streptosporangiales</taxon>
        <taxon>Streptosporangiaceae</taxon>
        <taxon>Nonomuraea</taxon>
    </lineage>
</organism>
<feature type="transmembrane region" description="Helical" evidence="11">
    <location>
        <begin position="37"/>
        <end position="56"/>
    </location>
</feature>
<dbReference type="RefSeq" id="WP_189143293.1">
    <property type="nucleotide sequence ID" value="NZ_BMNK01000017.1"/>
</dbReference>
<gene>
    <name evidence="12" type="primary">ctaF</name>
    <name evidence="12" type="ORF">GCM10012278_72960</name>
</gene>
<dbReference type="PIRSF" id="PIRSF017385">
    <property type="entry name" value="CtaF"/>
    <property type="match status" value="1"/>
</dbReference>
<accession>A0A918AC46</accession>
<evidence type="ECO:0000256" key="8">
    <source>
        <dbReference type="ARBA" id="ARBA00023136"/>
    </source>
</evidence>
<reference evidence="12" key="2">
    <citation type="submission" date="2020-09" db="EMBL/GenBank/DDBJ databases">
        <authorList>
            <person name="Sun Q."/>
            <person name="Zhou Y."/>
        </authorList>
    </citation>
    <scope>NUCLEOTIDE SEQUENCE</scope>
    <source>
        <strain evidence="12">CGMCC 4.7430</strain>
    </source>
</reference>
<dbReference type="AlphaFoldDB" id="A0A918AC46"/>
<evidence type="ECO:0000256" key="4">
    <source>
        <dbReference type="ARBA" id="ARBA00022475"/>
    </source>
</evidence>
<keyword evidence="5 11" id="KW-0812">Transmembrane</keyword>
<dbReference type="GO" id="GO:0005886">
    <property type="term" value="C:plasma membrane"/>
    <property type="evidence" value="ECO:0007669"/>
    <property type="project" value="UniProtKB-SubCell"/>
</dbReference>
<evidence type="ECO:0000313" key="12">
    <source>
        <dbReference type="EMBL" id="GGP14992.1"/>
    </source>
</evidence>
<feature type="transmembrane region" description="Helical" evidence="11">
    <location>
        <begin position="89"/>
        <end position="107"/>
    </location>
</feature>
<evidence type="ECO:0000256" key="10">
    <source>
        <dbReference type="PIRNR" id="PIRNR017385"/>
    </source>
</evidence>
<evidence type="ECO:0000313" key="13">
    <source>
        <dbReference type="Proteomes" id="UP000660745"/>
    </source>
</evidence>
<reference evidence="12" key="1">
    <citation type="journal article" date="2014" name="Int. J. Syst. Evol. Microbiol.">
        <title>Complete genome sequence of Corynebacterium casei LMG S-19264T (=DSM 44701T), isolated from a smear-ripened cheese.</title>
        <authorList>
            <consortium name="US DOE Joint Genome Institute (JGI-PGF)"/>
            <person name="Walter F."/>
            <person name="Albersmeier A."/>
            <person name="Kalinowski J."/>
            <person name="Ruckert C."/>
        </authorList>
    </citation>
    <scope>NUCLEOTIDE SEQUENCE</scope>
    <source>
        <strain evidence="12">CGMCC 4.7430</strain>
    </source>
</reference>
<keyword evidence="4 10" id="KW-1003">Cell membrane</keyword>
<protein>
    <recommendedName>
        <fullName evidence="10">Cytochrome c oxidase polypeptide 4</fullName>
        <ecNumber evidence="10">7.1.1.9</ecNumber>
    </recommendedName>
    <alternativeName>
        <fullName evidence="10">Cytochrome aa3 subunit 4</fullName>
    </alternativeName>
    <alternativeName>
        <fullName evidence="10">Cytochrome c oxidase polypeptide IV</fullName>
    </alternativeName>
</protein>
<evidence type="ECO:0000256" key="9">
    <source>
        <dbReference type="ARBA" id="ARBA00047816"/>
    </source>
</evidence>
<dbReference type="Pfam" id="PF12270">
    <property type="entry name" value="Cyt_c_ox_IV"/>
    <property type="match status" value="1"/>
</dbReference>
<evidence type="ECO:0000256" key="1">
    <source>
        <dbReference type="ARBA" id="ARBA00002536"/>
    </source>
</evidence>
<feature type="transmembrane region" description="Helical" evidence="11">
    <location>
        <begin position="113"/>
        <end position="131"/>
    </location>
</feature>